<dbReference type="GO" id="GO:0004867">
    <property type="term" value="F:serine-type endopeptidase inhibitor activity"/>
    <property type="evidence" value="ECO:0007669"/>
    <property type="project" value="UniProtKB-KW"/>
</dbReference>
<dbReference type="Proteomes" id="UP000813462">
    <property type="component" value="Unassembled WGS sequence"/>
</dbReference>
<evidence type="ECO:0000256" key="1">
    <source>
        <dbReference type="ARBA" id="ARBA00008506"/>
    </source>
</evidence>
<keyword evidence="2 6" id="KW-0646">Protease inhibitor</keyword>
<feature type="domain" description="Bowman-Birk serine protease inhibitors family" evidence="8">
    <location>
        <begin position="71"/>
        <end position="126"/>
    </location>
</feature>
<evidence type="ECO:0000256" key="4">
    <source>
        <dbReference type="ARBA" id="ARBA00023157"/>
    </source>
</evidence>
<evidence type="ECO:0000256" key="3">
    <source>
        <dbReference type="ARBA" id="ARBA00022900"/>
    </source>
</evidence>
<evidence type="ECO:0000259" key="8">
    <source>
        <dbReference type="SMART" id="SM00269"/>
    </source>
</evidence>
<name>A0A978VDW8_ZIZJJ</name>
<accession>A0A978VDW8</accession>
<evidence type="ECO:0000256" key="6">
    <source>
        <dbReference type="RuleBase" id="RU003856"/>
    </source>
</evidence>
<comment type="caution">
    <text evidence="9">The sequence shown here is derived from an EMBL/GenBank/DDBJ whole genome shotgun (WGS) entry which is preliminary data.</text>
</comment>
<evidence type="ECO:0000256" key="2">
    <source>
        <dbReference type="ARBA" id="ARBA00022690"/>
    </source>
</evidence>
<dbReference type="InterPro" id="IPR035995">
    <property type="entry name" value="Bowman-Birk_prot_inh"/>
</dbReference>
<reference evidence="9" key="1">
    <citation type="journal article" date="2021" name="Front. Plant Sci.">
        <title>Chromosome-Scale Genome Assembly for Chinese Sour Jujube and Insights Into Its Genome Evolution and Domestication Signature.</title>
        <authorList>
            <person name="Shen L.-Y."/>
            <person name="Luo H."/>
            <person name="Wang X.-L."/>
            <person name="Wang X.-M."/>
            <person name="Qiu X.-J."/>
            <person name="Liu H."/>
            <person name="Zhou S.-S."/>
            <person name="Jia K.-H."/>
            <person name="Nie S."/>
            <person name="Bao Y.-T."/>
            <person name="Zhang R.-G."/>
            <person name="Yun Q.-Z."/>
            <person name="Chai Y.-H."/>
            <person name="Lu J.-Y."/>
            <person name="Li Y."/>
            <person name="Zhao S.-W."/>
            <person name="Mao J.-F."/>
            <person name="Jia S.-G."/>
            <person name="Mao Y.-M."/>
        </authorList>
    </citation>
    <scope>NUCLEOTIDE SEQUENCE</scope>
    <source>
        <strain evidence="9">AT0</strain>
        <tissue evidence="9">Leaf</tissue>
    </source>
</reference>
<sequence length="141" mass="15234">MASKKAAVMMVAVLALLLALSATVSARPDVHVLDLFDLLSAKIMFHRTLVHTNTLFLRVVHGKNKGNNIACCDACYCTKSYPPQCRCADIFSDTSRCNGCDVCICALSYPPQCRCVDVTDSCSPPCPDDAAFVLKNKVATN</sequence>
<protein>
    <recommendedName>
        <fullName evidence="8">Bowman-Birk serine protease inhibitors family domain-containing protein</fullName>
    </recommendedName>
</protein>
<dbReference type="PANTHER" id="PTHR33479:SF19">
    <property type="entry name" value="BOWMAN-BIRK TYPE PROTEINASE INHIBITOR C-II"/>
    <property type="match status" value="1"/>
</dbReference>
<keyword evidence="3 6" id="KW-0722">Serine protease inhibitor</keyword>
<feature type="chain" id="PRO_5037286189" description="Bowman-Birk serine protease inhibitors family domain-containing protein" evidence="7">
    <location>
        <begin position="27"/>
        <end position="141"/>
    </location>
</feature>
<keyword evidence="4" id="KW-1015">Disulfide bond</keyword>
<dbReference type="EMBL" id="JAEACU010000005">
    <property type="protein sequence ID" value="KAH7528557.1"/>
    <property type="molecule type" value="Genomic_DNA"/>
</dbReference>
<dbReference type="InterPro" id="IPR000877">
    <property type="entry name" value="Prot_inh_BBI"/>
</dbReference>
<feature type="signal peptide" evidence="7">
    <location>
        <begin position="1"/>
        <end position="26"/>
    </location>
</feature>
<feature type="site" description="Reactive bond for trypsin" evidence="5">
    <location>
        <begin position="107"/>
        <end position="108"/>
    </location>
</feature>
<evidence type="ECO:0000256" key="5">
    <source>
        <dbReference type="PIRSR" id="PIRSR600877-50"/>
    </source>
</evidence>
<evidence type="ECO:0000256" key="7">
    <source>
        <dbReference type="SAM" id="SignalP"/>
    </source>
</evidence>
<keyword evidence="7" id="KW-0732">Signal</keyword>
<dbReference type="PANTHER" id="PTHR33479">
    <property type="entry name" value="BOWMAN-BIRK TYPE BRAN TRYPSIN INHIBITOR"/>
    <property type="match status" value="1"/>
</dbReference>
<dbReference type="CDD" id="cd00023">
    <property type="entry name" value="BBI"/>
    <property type="match status" value="1"/>
</dbReference>
<evidence type="ECO:0000313" key="9">
    <source>
        <dbReference type="EMBL" id="KAH7528557.1"/>
    </source>
</evidence>
<gene>
    <name evidence="9" type="ORF">FEM48_Zijuj05G0084700</name>
</gene>
<dbReference type="Pfam" id="PF00228">
    <property type="entry name" value="Bowman-Birk_leg"/>
    <property type="match status" value="2"/>
</dbReference>
<organism evidence="9 10">
    <name type="scientific">Ziziphus jujuba var. spinosa</name>
    <dbReference type="NCBI Taxonomy" id="714518"/>
    <lineage>
        <taxon>Eukaryota</taxon>
        <taxon>Viridiplantae</taxon>
        <taxon>Streptophyta</taxon>
        <taxon>Embryophyta</taxon>
        <taxon>Tracheophyta</taxon>
        <taxon>Spermatophyta</taxon>
        <taxon>Magnoliopsida</taxon>
        <taxon>eudicotyledons</taxon>
        <taxon>Gunneridae</taxon>
        <taxon>Pentapetalae</taxon>
        <taxon>rosids</taxon>
        <taxon>fabids</taxon>
        <taxon>Rosales</taxon>
        <taxon>Rhamnaceae</taxon>
        <taxon>Paliureae</taxon>
        <taxon>Ziziphus</taxon>
    </lineage>
</organism>
<proteinExistence type="inferred from homology"/>
<dbReference type="GO" id="GO:0005576">
    <property type="term" value="C:extracellular region"/>
    <property type="evidence" value="ECO:0007669"/>
    <property type="project" value="InterPro"/>
</dbReference>
<dbReference type="SMART" id="SM00269">
    <property type="entry name" value="BowB"/>
    <property type="match status" value="1"/>
</dbReference>
<evidence type="ECO:0000313" key="10">
    <source>
        <dbReference type="Proteomes" id="UP000813462"/>
    </source>
</evidence>
<feature type="site" description="Reactive bond for trypsin" evidence="5">
    <location>
        <begin position="79"/>
        <end position="80"/>
    </location>
</feature>
<dbReference type="AlphaFoldDB" id="A0A978VDW8"/>
<dbReference type="Gene3D" id="2.10.69.10">
    <property type="entry name" value="Cysteine Protease (Bromelain) Inhibitor, subunit H"/>
    <property type="match status" value="1"/>
</dbReference>
<dbReference type="SUPFAM" id="SSF57247">
    <property type="entry name" value="Bowman-Birk inhibitor, BBI"/>
    <property type="match status" value="1"/>
</dbReference>
<comment type="similarity">
    <text evidence="1 6">Belongs to the Bowman-Birk serine protease inhibitor family.</text>
</comment>